<dbReference type="InterPro" id="IPR005142">
    <property type="entry name" value="eRF1_3"/>
</dbReference>
<dbReference type="GO" id="GO:0070481">
    <property type="term" value="P:nuclear-transcribed mRNA catabolic process, non-stop decay"/>
    <property type="evidence" value="ECO:0007669"/>
    <property type="project" value="InterPro"/>
</dbReference>
<comment type="similarity">
    <text evidence="3 6">Belongs to the eukaryotic release factor 1 family. Pelota subfamily.</text>
</comment>
<evidence type="ECO:0000313" key="8">
    <source>
        <dbReference type="Proteomes" id="UP000492821"/>
    </source>
</evidence>
<dbReference type="GO" id="GO:0070651">
    <property type="term" value="P:nonfunctional rRNA decay"/>
    <property type="evidence" value="ECO:0007669"/>
    <property type="project" value="TreeGrafter"/>
</dbReference>
<evidence type="ECO:0000313" key="9">
    <source>
        <dbReference type="WBParaSite" id="Pan_g5580.t1"/>
    </source>
</evidence>
<dbReference type="GO" id="GO:0070966">
    <property type="term" value="P:nuclear-transcribed mRNA catabolic process, no-go decay"/>
    <property type="evidence" value="ECO:0007669"/>
    <property type="project" value="InterPro"/>
</dbReference>
<dbReference type="Gene3D" id="2.30.30.870">
    <property type="entry name" value="Pelota, domain A"/>
    <property type="match status" value="1"/>
</dbReference>
<dbReference type="InterPro" id="IPR004405">
    <property type="entry name" value="TF_pelota"/>
</dbReference>
<dbReference type="Pfam" id="PF03465">
    <property type="entry name" value="eRF1_3"/>
    <property type="match status" value="1"/>
</dbReference>
<evidence type="ECO:0000259" key="7">
    <source>
        <dbReference type="SMART" id="SM01194"/>
    </source>
</evidence>
<protein>
    <recommendedName>
        <fullName evidence="6">Protein pelota homolog</fullName>
    </recommendedName>
</protein>
<dbReference type="InterPro" id="IPR058547">
    <property type="entry name" value="Pelota_N"/>
</dbReference>
<evidence type="ECO:0000256" key="2">
    <source>
        <dbReference type="ARBA" id="ARBA00004496"/>
    </source>
</evidence>
<dbReference type="Gene3D" id="3.30.420.60">
    <property type="entry name" value="eRF1 domain 2"/>
    <property type="match status" value="1"/>
</dbReference>
<dbReference type="InterPro" id="IPR029064">
    <property type="entry name" value="Ribosomal_eL30-like_sf"/>
</dbReference>
<dbReference type="GO" id="GO:0046872">
    <property type="term" value="F:metal ion binding"/>
    <property type="evidence" value="ECO:0007669"/>
    <property type="project" value="UniProtKB-KW"/>
</dbReference>
<dbReference type="Pfam" id="PF03464">
    <property type="entry name" value="eRF1_2"/>
    <property type="match status" value="1"/>
</dbReference>
<keyword evidence="8" id="KW-1185">Reference proteome</keyword>
<dbReference type="GO" id="GO:0005737">
    <property type="term" value="C:cytoplasm"/>
    <property type="evidence" value="ECO:0007669"/>
    <property type="project" value="UniProtKB-SubCell"/>
</dbReference>
<dbReference type="PANTHER" id="PTHR10853">
    <property type="entry name" value="PELOTA"/>
    <property type="match status" value="1"/>
</dbReference>
<dbReference type="AlphaFoldDB" id="A0A7E4W0W8"/>
<dbReference type="Gene3D" id="3.30.1330.30">
    <property type="match status" value="1"/>
</dbReference>
<evidence type="ECO:0000256" key="6">
    <source>
        <dbReference type="RuleBase" id="RU362019"/>
    </source>
</evidence>
<dbReference type="GO" id="GO:0032790">
    <property type="term" value="P:ribosome disassembly"/>
    <property type="evidence" value="ECO:0007669"/>
    <property type="project" value="TreeGrafter"/>
</dbReference>
<dbReference type="WBParaSite" id="Pan_g5580.t1">
    <property type="protein sequence ID" value="Pan_g5580.t1"/>
    <property type="gene ID" value="Pan_g5580"/>
</dbReference>
<dbReference type="Proteomes" id="UP000492821">
    <property type="component" value="Unassembled WGS sequence"/>
</dbReference>
<dbReference type="InterPro" id="IPR038069">
    <property type="entry name" value="Pelota/DOM34_N"/>
</dbReference>
<dbReference type="InterPro" id="IPR042226">
    <property type="entry name" value="eFR1_2_sf"/>
</dbReference>
<evidence type="ECO:0000256" key="4">
    <source>
        <dbReference type="ARBA" id="ARBA00022490"/>
    </source>
</evidence>
<reference evidence="8" key="1">
    <citation type="journal article" date="2013" name="Genetics">
        <title>The draft genome and transcriptome of Panagrellus redivivus are shaped by the harsh demands of a free-living lifestyle.</title>
        <authorList>
            <person name="Srinivasan J."/>
            <person name="Dillman A.R."/>
            <person name="Macchietto M.G."/>
            <person name="Heikkinen L."/>
            <person name="Lakso M."/>
            <person name="Fracchia K.M."/>
            <person name="Antoshechkin I."/>
            <person name="Mortazavi A."/>
            <person name="Wong G."/>
            <person name="Sternberg P.W."/>
        </authorList>
    </citation>
    <scope>NUCLEOTIDE SEQUENCE [LARGE SCALE GENOMIC DNA]</scope>
    <source>
        <strain evidence="8">MT8872</strain>
    </source>
</reference>
<proteinExistence type="inferred from homology"/>
<dbReference type="InterPro" id="IPR005140">
    <property type="entry name" value="eRF1_Pelota-like_N"/>
</dbReference>
<dbReference type="SUPFAM" id="SSF53137">
    <property type="entry name" value="Translational machinery components"/>
    <property type="match status" value="1"/>
</dbReference>
<dbReference type="SUPFAM" id="SSF55315">
    <property type="entry name" value="L30e-like"/>
    <property type="match status" value="1"/>
</dbReference>
<evidence type="ECO:0000256" key="5">
    <source>
        <dbReference type="ARBA" id="ARBA00022723"/>
    </source>
</evidence>
<dbReference type="InterPro" id="IPR005141">
    <property type="entry name" value="eRF1_2"/>
</dbReference>
<comment type="function">
    <text evidence="6">Component of the Pelota-HBS1L complex, a complex that recognizes stalled ribosomes and triggers the No-Go Decay (NGD) pathway. In the Pelota-HBS1L complex, pelo recognizes ribosomes stalled at the 3' end of an mRNA and engages stalled ribosomes by destabilizing mRNA in the mRNA channel.</text>
</comment>
<organism evidence="8 9">
    <name type="scientific">Panagrellus redivivus</name>
    <name type="common">Microworm</name>
    <dbReference type="NCBI Taxonomy" id="6233"/>
    <lineage>
        <taxon>Eukaryota</taxon>
        <taxon>Metazoa</taxon>
        <taxon>Ecdysozoa</taxon>
        <taxon>Nematoda</taxon>
        <taxon>Chromadorea</taxon>
        <taxon>Rhabditida</taxon>
        <taxon>Tylenchina</taxon>
        <taxon>Panagrolaimomorpha</taxon>
        <taxon>Panagrolaimoidea</taxon>
        <taxon>Panagrolaimidae</taxon>
        <taxon>Panagrellus</taxon>
    </lineage>
</organism>
<keyword evidence="4 6" id="KW-0963">Cytoplasm</keyword>
<name>A0A7E4W0W8_PANRE</name>
<keyword evidence="5 6" id="KW-0479">Metal-binding</keyword>
<dbReference type="PANTHER" id="PTHR10853:SF0">
    <property type="entry name" value="PROTEIN PELOTA HOMOLOG"/>
    <property type="match status" value="1"/>
</dbReference>
<dbReference type="NCBIfam" id="TIGR00111">
    <property type="entry name" value="pelota"/>
    <property type="match status" value="1"/>
</dbReference>
<sequence>MHIVKRYIEQDYSGTLELWCIDQDDLWHLYNIIRIGDCVSSVSDRKCNANENRSKPLRITEEFEVEVTSVDFDPIYEGVRVSGILTDYSQFAGSYHTLDIKLNMRFMLTKKCWNSFDINRIETTVGTFKEQMAAVILHEGTAQVCVVTNSMTYVKAKIEMQVARKRTGFAVNHEKSLQRFLETVAKAFLRHIDLDSMKGVVVATRGKLYENFMKVLFDVADQINEPIKKKNRNKFVFANVSSGFKHSLKEVLSDPSTAHLLAGTKAQEEMKTLETFTNLLDNEPSRAFYGYKHVNMANELSAIDTLIISDALFRSYDVKKREKYIKLVESVEENNGKVLIFSSLHVTGEQLDQMTGVAAILRYPLPELEDEDMEEDDGEDNVQTIKVDEYVVREFPSNSFAYSNAIDATIIATN</sequence>
<dbReference type="Pfam" id="PF26356">
    <property type="entry name" value="Pelota_N"/>
    <property type="match status" value="1"/>
</dbReference>
<reference evidence="9" key="2">
    <citation type="submission" date="2020-10" db="UniProtKB">
        <authorList>
            <consortium name="WormBaseParasite"/>
        </authorList>
    </citation>
    <scope>IDENTIFICATION</scope>
</reference>
<dbReference type="SMART" id="SM01194">
    <property type="entry name" value="eRF1_1"/>
    <property type="match status" value="1"/>
</dbReference>
<evidence type="ECO:0000256" key="3">
    <source>
        <dbReference type="ARBA" id="ARBA00009504"/>
    </source>
</evidence>
<dbReference type="FunFam" id="3.30.1330.30:FF:000008">
    <property type="entry name" value="Protein pelota homolog"/>
    <property type="match status" value="1"/>
</dbReference>
<feature type="domain" description="eRF1/Pelota-like N-terminal" evidence="7">
    <location>
        <begin position="1"/>
        <end position="126"/>
    </location>
</feature>
<comment type="subcellular location">
    <subcellularLocation>
        <location evidence="2 6">Cytoplasm</location>
    </subcellularLocation>
</comment>
<accession>A0A7E4W0W8</accession>
<evidence type="ECO:0000256" key="1">
    <source>
        <dbReference type="ARBA" id="ARBA00001968"/>
    </source>
</evidence>
<comment type="cofactor">
    <cofactor evidence="1 6">
        <name>a divalent metal cation</name>
        <dbReference type="ChEBI" id="CHEBI:60240"/>
    </cofactor>
</comment>
<dbReference type="GO" id="GO:0071025">
    <property type="term" value="P:RNA surveillance"/>
    <property type="evidence" value="ECO:0007669"/>
    <property type="project" value="InterPro"/>
</dbReference>
<dbReference type="SUPFAM" id="SSF159065">
    <property type="entry name" value="Dom34/Pelota N-terminal domain-like"/>
    <property type="match status" value="1"/>
</dbReference>